<feature type="signal peptide" evidence="1">
    <location>
        <begin position="1"/>
        <end position="27"/>
    </location>
</feature>
<dbReference type="Pfam" id="PF03583">
    <property type="entry name" value="LIP"/>
    <property type="match status" value="1"/>
</dbReference>
<name>A0ABU2LDH1_9ACTN</name>
<keyword evidence="1" id="KW-0732">Signal</keyword>
<keyword evidence="3" id="KW-1185">Reference proteome</keyword>
<sequence length="416" mass="43825">MFHRMRRSAVAALTSVVVAAGAVVALAAGGPASGAEGFYQPPAPLPAGRDGDVIRSEPVEYLDGGATATRIMYLSRNIRGEQIPVTGLLLVPDQPWTGRGPRPLVAYGSATVGAGDECALSRTMAGEGRPDSLSDQIGIFINPLLERGMAVVVTDYEGMGTPGEHTFMIREPQGYAVLDALRAAQRLRGTGLDPRGPVAITGYSQGAAAAASAAELAADHAPDLNLLGVYAGATPTDIAAVARQADRGYAGGVVGLAVLAANAAYPELEVTRALNSRGLEMLETIRDLCTMEIGGEYLFLDSRTVTRDGRSLADHLARAPYDRIAREQEIGHTAPAVPVLVEHPLTDDLVPYRLGRELASDWCEGGATVEFRTIHNLLPFLFSHVGATETAAGHSAEWLTGRFNGRPARSTCGSWF</sequence>
<dbReference type="SUPFAM" id="SSF53474">
    <property type="entry name" value="alpha/beta-Hydrolases"/>
    <property type="match status" value="1"/>
</dbReference>
<dbReference type="Gene3D" id="1.10.260.130">
    <property type="match status" value="1"/>
</dbReference>
<organism evidence="2 3">
    <name type="scientific">Streptomyces boetiae</name>
    <dbReference type="NCBI Taxonomy" id="3075541"/>
    <lineage>
        <taxon>Bacteria</taxon>
        <taxon>Bacillati</taxon>
        <taxon>Actinomycetota</taxon>
        <taxon>Actinomycetes</taxon>
        <taxon>Kitasatosporales</taxon>
        <taxon>Streptomycetaceae</taxon>
        <taxon>Streptomyces</taxon>
    </lineage>
</organism>
<evidence type="ECO:0000256" key="1">
    <source>
        <dbReference type="SAM" id="SignalP"/>
    </source>
</evidence>
<dbReference type="RefSeq" id="WP_311632270.1">
    <property type="nucleotide sequence ID" value="NZ_JAVREN010000034.1"/>
</dbReference>
<dbReference type="PIRSF" id="PIRSF029171">
    <property type="entry name" value="Esterase_LipA"/>
    <property type="match status" value="1"/>
</dbReference>
<protein>
    <submittedName>
        <fullName evidence="2">Lipase family protein</fullName>
    </submittedName>
</protein>
<proteinExistence type="predicted"/>
<dbReference type="Proteomes" id="UP001183388">
    <property type="component" value="Unassembled WGS sequence"/>
</dbReference>
<dbReference type="Gene3D" id="3.40.50.1820">
    <property type="entry name" value="alpha/beta hydrolase"/>
    <property type="match status" value="1"/>
</dbReference>
<evidence type="ECO:0000313" key="2">
    <source>
        <dbReference type="EMBL" id="MDT0309313.1"/>
    </source>
</evidence>
<dbReference type="EMBL" id="JAVREN010000034">
    <property type="protein sequence ID" value="MDT0309313.1"/>
    <property type="molecule type" value="Genomic_DNA"/>
</dbReference>
<dbReference type="InterPro" id="IPR029058">
    <property type="entry name" value="AB_hydrolase_fold"/>
</dbReference>
<dbReference type="PANTHER" id="PTHR34853">
    <property type="match status" value="1"/>
</dbReference>
<comment type="caution">
    <text evidence="2">The sequence shown here is derived from an EMBL/GenBank/DDBJ whole genome shotgun (WGS) entry which is preliminary data.</text>
</comment>
<evidence type="ECO:0000313" key="3">
    <source>
        <dbReference type="Proteomes" id="UP001183388"/>
    </source>
</evidence>
<dbReference type="InterPro" id="IPR005152">
    <property type="entry name" value="Lipase_secreted"/>
</dbReference>
<gene>
    <name evidence="2" type="ORF">RM780_20450</name>
</gene>
<dbReference type="PANTHER" id="PTHR34853:SF1">
    <property type="entry name" value="LIPASE 5"/>
    <property type="match status" value="1"/>
</dbReference>
<reference evidence="3" key="1">
    <citation type="submission" date="2023-07" db="EMBL/GenBank/DDBJ databases">
        <title>30 novel species of actinomycetes from the DSMZ collection.</title>
        <authorList>
            <person name="Nouioui I."/>
        </authorList>
    </citation>
    <scope>NUCLEOTIDE SEQUENCE [LARGE SCALE GENOMIC DNA]</scope>
    <source>
        <strain evidence="3">DSM 44917</strain>
    </source>
</reference>
<accession>A0ABU2LDH1</accession>
<feature type="chain" id="PRO_5046000017" evidence="1">
    <location>
        <begin position="28"/>
        <end position="416"/>
    </location>
</feature>